<feature type="compositionally biased region" description="Basic residues" evidence="1">
    <location>
        <begin position="1"/>
        <end position="10"/>
    </location>
</feature>
<feature type="compositionally biased region" description="Basic and acidic residues" evidence="1">
    <location>
        <begin position="15"/>
        <end position="28"/>
    </location>
</feature>
<accession>A0A1Y2I7H4</accession>
<dbReference type="AlphaFoldDB" id="A0A1Y2I7H4"/>
<reference evidence="2 3" key="1">
    <citation type="journal article" date="2015" name="Biotechnol. Biofuels">
        <title>Enhanced degradation of softwood versus hardwood by the white-rot fungus Pycnoporus coccineus.</title>
        <authorList>
            <person name="Couturier M."/>
            <person name="Navarro D."/>
            <person name="Chevret D."/>
            <person name="Henrissat B."/>
            <person name="Piumi F."/>
            <person name="Ruiz-Duenas F.J."/>
            <person name="Martinez A.T."/>
            <person name="Grigoriev I.V."/>
            <person name="Riley R."/>
            <person name="Lipzen A."/>
            <person name="Berrin J.G."/>
            <person name="Master E.R."/>
            <person name="Rosso M.N."/>
        </authorList>
    </citation>
    <scope>NUCLEOTIDE SEQUENCE [LARGE SCALE GENOMIC DNA]</scope>
    <source>
        <strain evidence="2 3">BRFM310</strain>
    </source>
</reference>
<evidence type="ECO:0000256" key="1">
    <source>
        <dbReference type="SAM" id="MobiDB-lite"/>
    </source>
</evidence>
<feature type="region of interest" description="Disordered" evidence="1">
    <location>
        <begin position="122"/>
        <end position="194"/>
    </location>
</feature>
<feature type="compositionally biased region" description="Low complexity" evidence="1">
    <location>
        <begin position="72"/>
        <end position="85"/>
    </location>
</feature>
<feature type="compositionally biased region" description="Low complexity" evidence="1">
    <location>
        <begin position="164"/>
        <end position="179"/>
    </location>
</feature>
<feature type="compositionally biased region" description="Low complexity" evidence="1">
    <location>
        <begin position="41"/>
        <end position="50"/>
    </location>
</feature>
<evidence type="ECO:0000313" key="3">
    <source>
        <dbReference type="Proteomes" id="UP000193067"/>
    </source>
</evidence>
<dbReference type="EMBL" id="KZ084158">
    <property type="protein sequence ID" value="OSC97085.1"/>
    <property type="molecule type" value="Genomic_DNA"/>
</dbReference>
<gene>
    <name evidence="2" type="ORF">PYCCODRAFT_1428705</name>
</gene>
<keyword evidence="3" id="KW-1185">Reference proteome</keyword>
<protein>
    <submittedName>
        <fullName evidence="2">Uncharacterized protein</fullName>
    </submittedName>
</protein>
<name>A0A1Y2I7H4_TRAC3</name>
<organism evidence="2 3">
    <name type="scientific">Trametes coccinea (strain BRFM310)</name>
    <name type="common">Pycnoporus coccineus</name>
    <dbReference type="NCBI Taxonomy" id="1353009"/>
    <lineage>
        <taxon>Eukaryota</taxon>
        <taxon>Fungi</taxon>
        <taxon>Dikarya</taxon>
        <taxon>Basidiomycota</taxon>
        <taxon>Agaricomycotina</taxon>
        <taxon>Agaricomycetes</taxon>
        <taxon>Polyporales</taxon>
        <taxon>Polyporaceae</taxon>
        <taxon>Trametes</taxon>
    </lineage>
</organism>
<feature type="region of interest" description="Disordered" evidence="1">
    <location>
        <begin position="1"/>
        <end position="101"/>
    </location>
</feature>
<evidence type="ECO:0000313" key="2">
    <source>
        <dbReference type="EMBL" id="OSC97085.1"/>
    </source>
</evidence>
<dbReference type="Proteomes" id="UP000193067">
    <property type="component" value="Unassembled WGS sequence"/>
</dbReference>
<sequence length="194" mass="20475">MAGRSAHVRRISATIDHDHDHDHDRDPEPSLDALVLSQNQTRGRTGLGRMRTPERRRSSSQGDATPRPPPHSTLSHSHSPAPSSTAVDGSPSAHAHGAAEHGATRRLGFLGEMLLPMSSAASASLGGSSAFHPQQRSSPIPHAFLPHRSHSRSDQAIITGRENTSSPTPTMAASAAQQQKGHTSPSKLSTSSVL</sequence>
<proteinExistence type="predicted"/>
<feature type="compositionally biased region" description="Polar residues" evidence="1">
    <location>
        <begin position="180"/>
        <end position="194"/>
    </location>
</feature>